<dbReference type="AlphaFoldDB" id="A0AAN6GSC3"/>
<organism evidence="1 2">
    <name type="scientific">Tilletia horrida</name>
    <dbReference type="NCBI Taxonomy" id="155126"/>
    <lineage>
        <taxon>Eukaryota</taxon>
        <taxon>Fungi</taxon>
        <taxon>Dikarya</taxon>
        <taxon>Basidiomycota</taxon>
        <taxon>Ustilaginomycotina</taxon>
        <taxon>Exobasidiomycetes</taxon>
        <taxon>Tilletiales</taxon>
        <taxon>Tilletiaceae</taxon>
        <taxon>Tilletia</taxon>
    </lineage>
</organism>
<evidence type="ECO:0000313" key="2">
    <source>
        <dbReference type="Proteomes" id="UP001176517"/>
    </source>
</evidence>
<reference evidence="1" key="1">
    <citation type="journal article" date="2023" name="PhytoFront">
        <title>Draft Genome Resources of Seven Strains of Tilletia horrida, Causal Agent of Kernel Smut of Rice.</title>
        <authorList>
            <person name="Khanal S."/>
            <person name="Antony Babu S."/>
            <person name="Zhou X.G."/>
        </authorList>
    </citation>
    <scope>NUCLEOTIDE SEQUENCE</scope>
    <source>
        <strain evidence="1">TX6</strain>
    </source>
</reference>
<sequence length="634" mass="72616">MQAMELDRPPSSAARFWHTPELVRLILSHLARERVDLLAISRVNRALRTIVLPFLVRTLDLPLCRLDQYASFFYEHPELDHHVRYVRIIDDAVTTNFWYREDGQRGTGTRASELLSQLTCPDVSSSVSRFQWKELLNFIGSRWPLARFDITAGASSAEDIGKALKTSRMAQNVVAIRWIADHPEPANPNIDTENRLARYTECWSHVSEVVNGITLAQRTADIKLATLQINEHLFGHEDHLAILSALWEGLRKVESGPIQTLSININKCHYEVFDESMFFDSGWPQLKRLMLDFAWDEVDAWTVLESERISAMDIDSWISDHPQLQHLDIFSASRIPSLSLENEFSYLRSIALRGCDPEPVGAFLLRSGPQLIELELPRFIAGGGVRAAIRPGMVLPNLRVLRAPPRAVMAMIDGQHAPQLAHIEFNPVRTHGELMLVEWILPGSNASTQITCLDIDLQGEKVVDATHELGCTIFTMDRLPSLTELCLRSTYSIHIDGWFDSDRYLKGILADLQWMPPLRVLRIEEMDIQPFPDSGPAELETFEYPLKLDYLIWHSPRFNCTQYYRVIRQPLEEVANPYAEPPLTLLKFQRLPASFRANISDEGEWIQSSRLRHNNTIFDHTVSPPRLRHQPWMS</sequence>
<protein>
    <submittedName>
        <fullName evidence="1">Uncharacterized protein</fullName>
    </submittedName>
</protein>
<proteinExistence type="predicted"/>
<dbReference type="EMBL" id="JAPDMZ010000029">
    <property type="protein sequence ID" value="KAK0555275.1"/>
    <property type="molecule type" value="Genomic_DNA"/>
</dbReference>
<dbReference type="SUPFAM" id="SSF52047">
    <property type="entry name" value="RNI-like"/>
    <property type="match status" value="1"/>
</dbReference>
<accession>A0AAN6GSC3</accession>
<name>A0AAN6GSC3_9BASI</name>
<keyword evidence="2" id="KW-1185">Reference proteome</keyword>
<dbReference type="Proteomes" id="UP001176517">
    <property type="component" value="Unassembled WGS sequence"/>
</dbReference>
<comment type="caution">
    <text evidence="1">The sequence shown here is derived from an EMBL/GenBank/DDBJ whole genome shotgun (WGS) entry which is preliminary data.</text>
</comment>
<gene>
    <name evidence="1" type="ORF">OC846_001788</name>
</gene>
<evidence type="ECO:0000313" key="1">
    <source>
        <dbReference type="EMBL" id="KAK0555275.1"/>
    </source>
</evidence>